<feature type="transmembrane region" description="Helical" evidence="1">
    <location>
        <begin position="84"/>
        <end position="111"/>
    </location>
</feature>
<evidence type="ECO:0000313" key="2">
    <source>
        <dbReference type="EMBL" id="CAE0023587.1"/>
    </source>
</evidence>
<dbReference type="EMBL" id="HBHU01009987">
    <property type="protein sequence ID" value="CAE0023587.1"/>
    <property type="molecule type" value="Transcribed_RNA"/>
</dbReference>
<evidence type="ECO:0000313" key="3">
    <source>
        <dbReference type="EMBL" id="CAE0023588.1"/>
    </source>
</evidence>
<dbReference type="AlphaFoldDB" id="A0A7S2Z5N1"/>
<accession>A0A7S2Z5N1</accession>
<gene>
    <name evidence="2" type="ORF">CLAU1311_LOCUS6531</name>
    <name evidence="3" type="ORF">CLAU1311_LOCUS6532</name>
</gene>
<sequence length="191" mass="21039">MSFRSFECEEEGKAKVNHATMVVRLVGLSLTGLGILFMSLGVLLFFNRTLLLFANALFIPGVILVSGLDDAVEVCSRKGNRRAAAMYAGGLALAWIDWEMPGTILIIVALFQLTPDFMPEFLPTTIDLLRWVPLVGPMLANALDSRLEAQQREAGGGEKKRKTTSTYAKSLLKSLLSPQSRTFLKNMLEDD</sequence>
<name>A0A7S2Z5N1_9CHLO</name>
<reference evidence="3" key="1">
    <citation type="submission" date="2021-01" db="EMBL/GenBank/DDBJ databases">
        <authorList>
            <person name="Corre E."/>
            <person name="Pelletier E."/>
            <person name="Niang G."/>
            <person name="Scheremetjew M."/>
            <person name="Finn R."/>
            <person name="Kale V."/>
            <person name="Holt S."/>
            <person name="Cochrane G."/>
            <person name="Meng A."/>
            <person name="Brown T."/>
            <person name="Cohen L."/>
        </authorList>
    </citation>
    <scope>NUCLEOTIDE SEQUENCE</scope>
    <source>
        <strain evidence="3">RCC856</strain>
    </source>
</reference>
<keyword evidence="1" id="KW-0472">Membrane</keyword>
<dbReference type="GO" id="GO:0005829">
    <property type="term" value="C:cytosol"/>
    <property type="evidence" value="ECO:0007669"/>
    <property type="project" value="GOC"/>
</dbReference>
<dbReference type="InterPro" id="IPR045176">
    <property type="entry name" value="Got1"/>
</dbReference>
<keyword evidence="1" id="KW-1133">Transmembrane helix</keyword>
<evidence type="ECO:0000256" key="1">
    <source>
        <dbReference type="SAM" id="Phobius"/>
    </source>
</evidence>
<dbReference type="PANTHER" id="PTHR21493">
    <property type="entry name" value="CGI-141-RELATED/LIPASE CONTAINING PROTEIN"/>
    <property type="match status" value="1"/>
</dbReference>
<organism evidence="3">
    <name type="scientific">Chloropicon laureae</name>
    <dbReference type="NCBI Taxonomy" id="464258"/>
    <lineage>
        <taxon>Eukaryota</taxon>
        <taxon>Viridiplantae</taxon>
        <taxon>Chlorophyta</taxon>
        <taxon>Chloropicophyceae</taxon>
        <taxon>Chloropicales</taxon>
        <taxon>Chloropicaceae</taxon>
        <taxon>Chloropicon</taxon>
    </lineage>
</organism>
<dbReference type="GO" id="GO:0042147">
    <property type="term" value="P:retrograde transport, endosome to Golgi"/>
    <property type="evidence" value="ECO:0007669"/>
    <property type="project" value="InterPro"/>
</dbReference>
<feature type="transmembrane region" description="Helical" evidence="1">
    <location>
        <begin position="52"/>
        <end position="72"/>
    </location>
</feature>
<proteinExistence type="predicted"/>
<keyword evidence="1" id="KW-0812">Transmembrane</keyword>
<dbReference type="PANTHER" id="PTHR21493:SF9">
    <property type="entry name" value="GOLGI TRANSPORT PROTEIN 1-RELATED"/>
    <property type="match status" value="1"/>
</dbReference>
<dbReference type="GO" id="GO:0006888">
    <property type="term" value="P:endoplasmic reticulum to Golgi vesicle-mediated transport"/>
    <property type="evidence" value="ECO:0007669"/>
    <property type="project" value="InterPro"/>
</dbReference>
<feature type="transmembrane region" description="Helical" evidence="1">
    <location>
        <begin position="21"/>
        <end position="46"/>
    </location>
</feature>
<dbReference type="EMBL" id="HBHU01009988">
    <property type="protein sequence ID" value="CAE0023588.1"/>
    <property type="molecule type" value="Transcribed_RNA"/>
</dbReference>
<protein>
    <submittedName>
        <fullName evidence="3">Uncharacterized protein</fullName>
    </submittedName>
</protein>